<proteinExistence type="predicted"/>
<evidence type="ECO:0000256" key="1">
    <source>
        <dbReference type="SAM" id="MobiDB-lite"/>
    </source>
</evidence>
<dbReference type="Proteomes" id="UP000784294">
    <property type="component" value="Unassembled WGS sequence"/>
</dbReference>
<feature type="compositionally biased region" description="Polar residues" evidence="1">
    <location>
        <begin position="1"/>
        <end position="17"/>
    </location>
</feature>
<sequence length="486" mass="53321">TSLTGINTSKKLVSPTNSSQSSPAPALSQSRISLSCQASEPSDRGSFASASASTSPDSASDSSSSSTSLSSSYSSLSSSSRLIYRRRHHYVPSGPVAVLCPSKQSLSLPGLRLDSAIEPIISAIESKSSNRPSRVDSSDAIDVGKSDNLAFGKQEAVPTTVTKNQDKRKDDDDDDDDDDYEECRKTGFEAAVGHRKRTPGTRSHRPGRRFFELKDQSASLSSIKSVKDKNILLDPSRPASRTDKLSDRHSHHFNRNHHHHQLLDPPTIDRLHKSSTSNQTAQVTTNLHAPRTYHLQSLPTVNPNSGDEAVASQNNRSVTNEIPRNFTAQEDRCSSSGRQRVSTITVSVSAGNEKAKEKKKKRKRKLEEENLDLASASQLLRPKPASVVLTGLGVEPHSTSVGGLSRAQLFTGLGSRRKEADGASEVEEDIEEEDLSDDEEAEAKYIKRGSRQRSRKHRQREKSKKRSKQSNTATMNEVRYIQQQVI</sequence>
<evidence type="ECO:0000313" key="3">
    <source>
        <dbReference type="Proteomes" id="UP000784294"/>
    </source>
</evidence>
<feature type="region of interest" description="Disordered" evidence="1">
    <location>
        <begin position="415"/>
        <end position="486"/>
    </location>
</feature>
<feature type="non-terminal residue" evidence="2">
    <location>
        <position position="1"/>
    </location>
</feature>
<feature type="region of interest" description="Disordered" evidence="1">
    <location>
        <begin position="233"/>
        <end position="264"/>
    </location>
</feature>
<feature type="compositionally biased region" description="Low complexity" evidence="1">
    <location>
        <begin position="18"/>
        <end position="30"/>
    </location>
</feature>
<keyword evidence="3" id="KW-1185">Reference proteome</keyword>
<organism evidence="2 3">
    <name type="scientific">Protopolystoma xenopodis</name>
    <dbReference type="NCBI Taxonomy" id="117903"/>
    <lineage>
        <taxon>Eukaryota</taxon>
        <taxon>Metazoa</taxon>
        <taxon>Spiralia</taxon>
        <taxon>Lophotrochozoa</taxon>
        <taxon>Platyhelminthes</taxon>
        <taxon>Monogenea</taxon>
        <taxon>Polyopisthocotylea</taxon>
        <taxon>Polystomatidea</taxon>
        <taxon>Polystomatidae</taxon>
        <taxon>Protopolystoma</taxon>
    </lineage>
</organism>
<feature type="compositionally biased region" description="Basic residues" evidence="1">
    <location>
        <begin position="249"/>
        <end position="260"/>
    </location>
</feature>
<feature type="region of interest" description="Disordered" evidence="1">
    <location>
        <begin position="126"/>
        <end position="218"/>
    </location>
</feature>
<feature type="region of interest" description="Disordered" evidence="1">
    <location>
        <begin position="348"/>
        <end position="369"/>
    </location>
</feature>
<dbReference type="AlphaFoldDB" id="A0A448WHI8"/>
<protein>
    <submittedName>
        <fullName evidence="2">Uncharacterized protein</fullName>
    </submittedName>
</protein>
<gene>
    <name evidence="2" type="ORF">PXEA_LOCUS5213</name>
</gene>
<feature type="compositionally biased region" description="Polar residues" evidence="1">
    <location>
        <begin position="31"/>
        <end position="40"/>
    </location>
</feature>
<feature type="compositionally biased region" description="Basic residues" evidence="1">
    <location>
        <begin position="193"/>
        <end position="208"/>
    </location>
</feature>
<feature type="compositionally biased region" description="Acidic residues" evidence="1">
    <location>
        <begin position="171"/>
        <end position="181"/>
    </location>
</feature>
<feature type="compositionally biased region" description="Polar residues" evidence="1">
    <location>
        <begin position="471"/>
        <end position="486"/>
    </location>
</feature>
<feature type="compositionally biased region" description="Basic residues" evidence="1">
    <location>
        <begin position="446"/>
        <end position="468"/>
    </location>
</feature>
<name>A0A448WHI8_9PLAT</name>
<feature type="region of interest" description="Disordered" evidence="1">
    <location>
        <begin position="1"/>
        <end position="79"/>
    </location>
</feature>
<evidence type="ECO:0000313" key="2">
    <source>
        <dbReference type="EMBL" id="VEL11773.1"/>
    </source>
</evidence>
<comment type="caution">
    <text evidence="2">The sequence shown here is derived from an EMBL/GenBank/DDBJ whole genome shotgun (WGS) entry which is preliminary data.</text>
</comment>
<reference evidence="2" key="1">
    <citation type="submission" date="2018-11" db="EMBL/GenBank/DDBJ databases">
        <authorList>
            <consortium name="Pathogen Informatics"/>
        </authorList>
    </citation>
    <scope>NUCLEOTIDE SEQUENCE</scope>
</reference>
<feature type="compositionally biased region" description="Acidic residues" evidence="1">
    <location>
        <begin position="422"/>
        <end position="441"/>
    </location>
</feature>
<dbReference type="EMBL" id="CAAALY010012796">
    <property type="protein sequence ID" value="VEL11773.1"/>
    <property type="molecule type" value="Genomic_DNA"/>
</dbReference>
<feature type="compositionally biased region" description="Basic and acidic residues" evidence="1">
    <location>
        <begin position="133"/>
        <end position="145"/>
    </location>
</feature>
<feature type="compositionally biased region" description="Low complexity" evidence="1">
    <location>
        <begin position="46"/>
        <end position="79"/>
    </location>
</feature>
<accession>A0A448WHI8</accession>